<gene>
    <name evidence="3" type="ORF">SAMN04488075_2756</name>
</gene>
<dbReference type="EMBL" id="FNXG01000005">
    <property type="protein sequence ID" value="SEI08604.1"/>
    <property type="molecule type" value="Genomic_DNA"/>
</dbReference>
<evidence type="ECO:0008006" key="5">
    <source>
        <dbReference type="Google" id="ProtNLM"/>
    </source>
</evidence>
<evidence type="ECO:0000256" key="1">
    <source>
        <dbReference type="SAM" id="MobiDB-lite"/>
    </source>
</evidence>
<organism evidence="3 4">
    <name type="scientific">Paracoccus alkenifer</name>
    <dbReference type="NCBI Taxonomy" id="65735"/>
    <lineage>
        <taxon>Bacteria</taxon>
        <taxon>Pseudomonadati</taxon>
        <taxon>Pseudomonadota</taxon>
        <taxon>Alphaproteobacteria</taxon>
        <taxon>Rhodobacterales</taxon>
        <taxon>Paracoccaceae</taxon>
        <taxon>Paracoccus</taxon>
    </lineage>
</organism>
<evidence type="ECO:0000256" key="2">
    <source>
        <dbReference type="SAM" id="SignalP"/>
    </source>
</evidence>
<dbReference type="STRING" id="65735.SAMN04488075_2756"/>
<sequence>MLMQRRAFLALTATAAVAACAERTWDDDDALRAARHTTTEPPSITLFTVIGIPRGEGGHSALMVNGSQRVIYDPAGSWEHPRIPERNDVLYGITDNFKRFYIDYHARETYWVAEDTILVRPEIAEAAIRAVEAQGPSPKSFCAVNTGKALARVPGFEAAPTGFSPLKLRNWFLTLPGVQSKRHQDGDPDNNHDVLLRQKDGSIEGYQNGRLIRTGGR</sequence>
<keyword evidence="4" id="KW-1185">Reference proteome</keyword>
<keyword evidence="2" id="KW-0732">Signal</keyword>
<feature type="signal peptide" evidence="2">
    <location>
        <begin position="1"/>
        <end position="18"/>
    </location>
</feature>
<dbReference type="Proteomes" id="UP000199125">
    <property type="component" value="Unassembled WGS sequence"/>
</dbReference>
<feature type="chain" id="PRO_5011691383" description="Lipoprotein" evidence="2">
    <location>
        <begin position="19"/>
        <end position="217"/>
    </location>
</feature>
<evidence type="ECO:0000313" key="3">
    <source>
        <dbReference type="EMBL" id="SEI08604.1"/>
    </source>
</evidence>
<reference evidence="4" key="1">
    <citation type="submission" date="2016-10" db="EMBL/GenBank/DDBJ databases">
        <authorList>
            <person name="Varghese N."/>
            <person name="Submissions S."/>
        </authorList>
    </citation>
    <scope>NUCLEOTIDE SEQUENCE [LARGE SCALE GENOMIC DNA]</scope>
    <source>
        <strain evidence="4">DSM 11593</strain>
    </source>
</reference>
<dbReference type="RefSeq" id="WP_245728863.1">
    <property type="nucleotide sequence ID" value="NZ_FNXG01000005.1"/>
</dbReference>
<feature type="region of interest" description="Disordered" evidence="1">
    <location>
        <begin position="179"/>
        <end position="199"/>
    </location>
</feature>
<accession>A0A1H6N7P3</accession>
<protein>
    <recommendedName>
        <fullName evidence="5">Lipoprotein</fullName>
    </recommendedName>
</protein>
<name>A0A1H6N7P3_9RHOB</name>
<proteinExistence type="predicted"/>
<dbReference type="AlphaFoldDB" id="A0A1H6N7P3"/>
<feature type="compositionally biased region" description="Basic and acidic residues" evidence="1">
    <location>
        <begin position="182"/>
        <end position="199"/>
    </location>
</feature>
<evidence type="ECO:0000313" key="4">
    <source>
        <dbReference type="Proteomes" id="UP000199125"/>
    </source>
</evidence>
<dbReference type="PROSITE" id="PS51257">
    <property type="entry name" value="PROKAR_LIPOPROTEIN"/>
    <property type="match status" value="1"/>
</dbReference>